<accession>A0AAV7QWA0</accession>
<keyword evidence="3" id="KW-1185">Reference proteome</keyword>
<proteinExistence type="predicted"/>
<gene>
    <name evidence="2" type="ORF">NDU88_009609</name>
</gene>
<reference evidence="2" key="1">
    <citation type="journal article" date="2022" name="bioRxiv">
        <title>Sequencing and chromosome-scale assembly of the giantPleurodeles waltlgenome.</title>
        <authorList>
            <person name="Brown T."/>
            <person name="Elewa A."/>
            <person name="Iarovenko S."/>
            <person name="Subramanian E."/>
            <person name="Araus A.J."/>
            <person name="Petzold A."/>
            <person name="Susuki M."/>
            <person name="Suzuki K.-i.T."/>
            <person name="Hayashi T."/>
            <person name="Toyoda A."/>
            <person name="Oliveira C."/>
            <person name="Osipova E."/>
            <person name="Leigh N.D."/>
            <person name="Simon A."/>
            <person name="Yun M.H."/>
        </authorList>
    </citation>
    <scope>NUCLEOTIDE SEQUENCE</scope>
    <source>
        <strain evidence="2">20211129_DDA</strain>
        <tissue evidence="2">Liver</tissue>
    </source>
</reference>
<evidence type="ECO:0000256" key="1">
    <source>
        <dbReference type="SAM" id="MobiDB-lite"/>
    </source>
</evidence>
<sequence length="179" mass="20090">MQKQAAPAEAPEQAFRRSEHGSRLSTTKEGPTKSEVNSASWAMQDGVLGTWAVLCTKEVLQKCTEALAAAVHAVHRITVWRGEKGLTFTKFGQKGHWTVGDTWIQLLCSRDHAHQDERGPRGLVMQNFWCLRWQGEDSVDPQEISSWLPVQGEGRQPSEHAPPGNSRESWQDEALQCCW</sequence>
<evidence type="ECO:0000313" key="2">
    <source>
        <dbReference type="EMBL" id="KAJ1143299.1"/>
    </source>
</evidence>
<feature type="region of interest" description="Disordered" evidence="1">
    <location>
        <begin position="150"/>
        <end position="173"/>
    </location>
</feature>
<feature type="region of interest" description="Disordered" evidence="1">
    <location>
        <begin position="1"/>
        <end position="38"/>
    </location>
</feature>
<organism evidence="2 3">
    <name type="scientific">Pleurodeles waltl</name>
    <name type="common">Iberian ribbed newt</name>
    <dbReference type="NCBI Taxonomy" id="8319"/>
    <lineage>
        <taxon>Eukaryota</taxon>
        <taxon>Metazoa</taxon>
        <taxon>Chordata</taxon>
        <taxon>Craniata</taxon>
        <taxon>Vertebrata</taxon>
        <taxon>Euteleostomi</taxon>
        <taxon>Amphibia</taxon>
        <taxon>Batrachia</taxon>
        <taxon>Caudata</taxon>
        <taxon>Salamandroidea</taxon>
        <taxon>Salamandridae</taxon>
        <taxon>Pleurodelinae</taxon>
        <taxon>Pleurodeles</taxon>
    </lineage>
</organism>
<dbReference type="Proteomes" id="UP001066276">
    <property type="component" value="Chromosome 6"/>
</dbReference>
<feature type="compositionally biased region" description="Polar residues" evidence="1">
    <location>
        <begin position="23"/>
        <end position="38"/>
    </location>
</feature>
<dbReference type="AlphaFoldDB" id="A0AAV7QWA0"/>
<dbReference type="EMBL" id="JANPWB010000010">
    <property type="protein sequence ID" value="KAJ1143299.1"/>
    <property type="molecule type" value="Genomic_DNA"/>
</dbReference>
<name>A0AAV7QWA0_PLEWA</name>
<evidence type="ECO:0000313" key="3">
    <source>
        <dbReference type="Proteomes" id="UP001066276"/>
    </source>
</evidence>
<protein>
    <submittedName>
        <fullName evidence="2">Uncharacterized protein</fullName>
    </submittedName>
</protein>
<feature type="compositionally biased region" description="Low complexity" evidence="1">
    <location>
        <begin position="1"/>
        <end position="13"/>
    </location>
</feature>
<comment type="caution">
    <text evidence="2">The sequence shown here is derived from an EMBL/GenBank/DDBJ whole genome shotgun (WGS) entry which is preliminary data.</text>
</comment>